<dbReference type="OrthoDB" id="270167at2759"/>
<keyword evidence="3" id="KW-1185">Reference proteome</keyword>
<dbReference type="Proteomes" id="UP000606974">
    <property type="component" value="Unassembled WGS sequence"/>
</dbReference>
<evidence type="ECO:0000313" key="3">
    <source>
        <dbReference type="Proteomes" id="UP000606974"/>
    </source>
</evidence>
<accession>A0A8H7AUU0</accession>
<dbReference type="Pfam" id="PF06985">
    <property type="entry name" value="HET"/>
    <property type="match status" value="1"/>
</dbReference>
<proteinExistence type="predicted"/>
<dbReference type="PANTHER" id="PTHR24148:SF73">
    <property type="entry name" value="HET DOMAIN PROTEIN (AFU_ORTHOLOGUE AFUA_8G01020)"/>
    <property type="match status" value="1"/>
</dbReference>
<dbReference type="PANTHER" id="PTHR24148">
    <property type="entry name" value="ANKYRIN REPEAT DOMAIN-CONTAINING PROTEIN 39 HOMOLOG-RELATED"/>
    <property type="match status" value="1"/>
</dbReference>
<dbReference type="InterPro" id="IPR010730">
    <property type="entry name" value="HET"/>
</dbReference>
<sequence length="669" mass="75523">MEDVPQLALVTVTPKNKQGLLKNGIEPSERSIEDTQALMARLEQYDPATAQQFDFKDVAISKAPLRFLCAAPMRNQAMNGFKKVFGGLPWERGRSSLLTSTSTSDTRFNSFVAVSYCWRNQDWTPAPVCQPTEGWPISLMMLSDILDRKESRKEGLWIDALCIDQDNETEKMHAIGSMDLIYKNARVVVFLLEDVCLSGPETETLSMMFEPSRKPSLGAKAQLGLRILSSRWFTRAFCSQEFQFASNPRFMVPTESGPLLLDINDIESLYSAYSGSQTIPDSFPLLGFETLLRSAWYRSIHWYRRTPMAQFNGIIELGSTYAKDKIGIAANVAGIQLYFTGSEKSVHQCRWILAMLALSAGDLSSLCGTGPAIPIQLSADEEGFSWLRWNISPEDFVASLSPPTFPQRSHFISIHPQCTILELLVLENYTLRTPSAVSMLKATAFIDQDAIAKNVSNHIRKSEDPMSPKVQHRRRLCSEVLACSLDCGLTWLLNNLMFNQDVANEMQWKIELLKFDLWPLISNLLIDVYPLEESTISNFTSEERGTMTQSIFFYLSHMDLNHMPSYYDSGIFKSNEVQCLWLDWGAGHGKGLTFIGYGEAQLPECRLTVPTALGHPSCATMDRLWLLKSRDSKMGKEWAIIEKMKLVTLQPLEDDGRNLVQWAEQIIRA</sequence>
<name>A0A8H7AUU0_9EURO</name>
<organism evidence="2 3">
    <name type="scientific">Endocarpon pusillum</name>
    <dbReference type="NCBI Taxonomy" id="364733"/>
    <lineage>
        <taxon>Eukaryota</taxon>
        <taxon>Fungi</taxon>
        <taxon>Dikarya</taxon>
        <taxon>Ascomycota</taxon>
        <taxon>Pezizomycotina</taxon>
        <taxon>Eurotiomycetes</taxon>
        <taxon>Chaetothyriomycetidae</taxon>
        <taxon>Verrucariales</taxon>
        <taxon>Verrucariaceae</taxon>
        <taxon>Endocarpon</taxon>
    </lineage>
</organism>
<evidence type="ECO:0000259" key="1">
    <source>
        <dbReference type="Pfam" id="PF06985"/>
    </source>
</evidence>
<feature type="domain" description="Heterokaryon incompatibility" evidence="1">
    <location>
        <begin position="111"/>
        <end position="241"/>
    </location>
</feature>
<evidence type="ECO:0000313" key="2">
    <source>
        <dbReference type="EMBL" id="KAF7513586.1"/>
    </source>
</evidence>
<dbReference type="InterPro" id="IPR052895">
    <property type="entry name" value="HetReg/Transcr_Mod"/>
</dbReference>
<dbReference type="AlphaFoldDB" id="A0A8H7AUU0"/>
<reference evidence="2" key="1">
    <citation type="submission" date="2020-02" db="EMBL/GenBank/DDBJ databases">
        <authorList>
            <person name="Palmer J.M."/>
        </authorList>
    </citation>
    <scope>NUCLEOTIDE SEQUENCE</scope>
    <source>
        <strain evidence="2">EPUS1.4</strain>
        <tissue evidence="2">Thallus</tissue>
    </source>
</reference>
<gene>
    <name evidence="2" type="ORF">GJ744_008880</name>
</gene>
<comment type="caution">
    <text evidence="2">The sequence shown here is derived from an EMBL/GenBank/DDBJ whole genome shotgun (WGS) entry which is preliminary data.</text>
</comment>
<dbReference type="EMBL" id="JAACFV010000005">
    <property type="protein sequence ID" value="KAF7513586.1"/>
    <property type="molecule type" value="Genomic_DNA"/>
</dbReference>
<protein>
    <recommendedName>
        <fullName evidence="1">Heterokaryon incompatibility domain-containing protein</fullName>
    </recommendedName>
</protein>